<dbReference type="Gene3D" id="3.40.1390.10">
    <property type="entry name" value="MurE/MurF, N-terminal domain"/>
    <property type="match status" value="1"/>
</dbReference>
<dbReference type="HAMAP" id="MF_00208">
    <property type="entry name" value="MurE"/>
    <property type="match status" value="1"/>
</dbReference>
<dbReference type="GO" id="GO:0005524">
    <property type="term" value="F:ATP binding"/>
    <property type="evidence" value="ECO:0007669"/>
    <property type="project" value="UniProtKB-UniRule"/>
</dbReference>
<accession>A0A395WBU3</accession>
<keyword evidence="7 8" id="KW-0961">Cell wall biogenesis/degradation</keyword>
<evidence type="ECO:0000259" key="10">
    <source>
        <dbReference type="Pfam" id="PF01225"/>
    </source>
</evidence>
<feature type="binding site" evidence="8">
    <location>
        <begin position="144"/>
        <end position="145"/>
    </location>
    <ligand>
        <name>UDP-N-acetyl-alpha-D-muramoyl-L-alanyl-D-glutamate</name>
        <dbReference type="ChEBI" id="CHEBI:83900"/>
    </ligand>
</feature>
<proteinExistence type="inferred from homology"/>
<dbReference type="GO" id="GO:0008360">
    <property type="term" value="P:regulation of cell shape"/>
    <property type="evidence" value="ECO:0007669"/>
    <property type="project" value="UniProtKB-KW"/>
</dbReference>
<evidence type="ECO:0000256" key="8">
    <source>
        <dbReference type="HAMAP-Rule" id="MF_00208"/>
    </source>
</evidence>
<evidence type="ECO:0000313" key="14">
    <source>
        <dbReference type="Proteomes" id="UP000265489"/>
    </source>
</evidence>
<feature type="domain" description="Mur ligase central" evidence="12">
    <location>
        <begin position="101"/>
        <end position="300"/>
    </location>
</feature>
<feature type="domain" description="Mur ligase N-terminal catalytic" evidence="10">
    <location>
        <begin position="15"/>
        <end position="89"/>
    </location>
</feature>
<gene>
    <name evidence="8" type="primary">murE</name>
    <name evidence="13" type="ORF">DWW32_06705</name>
</gene>
<comment type="caution">
    <text evidence="8">Lacks conserved residue(s) required for the propagation of feature annotation.</text>
</comment>
<name>A0A395WBU3_9FIRM</name>
<protein>
    <recommendedName>
        <fullName evidence="8">UDP-N-acetylmuramyl-tripeptide synthetase</fullName>
        <ecNumber evidence="8">6.3.2.-</ecNumber>
    </recommendedName>
    <alternativeName>
        <fullName evidence="8">UDP-MurNAc-tripeptide synthetase</fullName>
    </alternativeName>
</protein>
<dbReference type="EMBL" id="QRYQ01000010">
    <property type="protein sequence ID" value="RGU91553.1"/>
    <property type="molecule type" value="Genomic_DNA"/>
</dbReference>
<dbReference type="InterPro" id="IPR000713">
    <property type="entry name" value="Mur_ligase_N"/>
</dbReference>
<keyword evidence="8 13" id="KW-0436">Ligase</keyword>
<evidence type="ECO:0000256" key="2">
    <source>
        <dbReference type="ARBA" id="ARBA00005898"/>
    </source>
</evidence>
<keyword evidence="8" id="KW-0067">ATP-binding</keyword>
<evidence type="ECO:0000256" key="9">
    <source>
        <dbReference type="RuleBase" id="RU004135"/>
    </source>
</evidence>
<dbReference type="NCBIfam" id="TIGR01085">
    <property type="entry name" value="murE"/>
    <property type="match status" value="1"/>
</dbReference>
<dbReference type="Pfam" id="PF08245">
    <property type="entry name" value="Mur_ligase_M"/>
    <property type="match status" value="1"/>
</dbReference>
<dbReference type="SUPFAM" id="SSF63418">
    <property type="entry name" value="MurE/MurF N-terminal domain"/>
    <property type="match status" value="1"/>
</dbReference>
<dbReference type="GO" id="GO:0016881">
    <property type="term" value="F:acid-amino acid ligase activity"/>
    <property type="evidence" value="ECO:0007669"/>
    <property type="project" value="UniProtKB-UniRule"/>
</dbReference>
<feature type="binding site" evidence="8">
    <location>
        <begin position="103"/>
        <end position="109"/>
    </location>
    <ligand>
        <name>ATP</name>
        <dbReference type="ChEBI" id="CHEBI:30616"/>
    </ligand>
</feature>
<reference evidence="13 14" key="1">
    <citation type="submission" date="2018-08" db="EMBL/GenBank/DDBJ databases">
        <title>A genome reference for cultivated species of the human gut microbiota.</title>
        <authorList>
            <person name="Zou Y."/>
            <person name="Xue W."/>
            <person name="Luo G."/>
        </authorList>
    </citation>
    <scope>NUCLEOTIDE SEQUENCE [LARGE SCALE GENOMIC DNA]</scope>
    <source>
        <strain evidence="13 14">AF15-20</strain>
    </source>
</reference>
<comment type="cofactor">
    <cofactor evidence="8">
        <name>Mg(2+)</name>
        <dbReference type="ChEBI" id="CHEBI:18420"/>
    </cofactor>
</comment>
<dbReference type="GO" id="GO:0009252">
    <property type="term" value="P:peptidoglycan biosynthetic process"/>
    <property type="evidence" value="ECO:0007669"/>
    <property type="project" value="UniProtKB-UniRule"/>
</dbReference>
<feature type="binding site" evidence="8">
    <location>
        <position position="171"/>
    </location>
    <ligand>
        <name>UDP-N-acetyl-alpha-D-muramoyl-L-alanyl-D-glutamate</name>
        <dbReference type="ChEBI" id="CHEBI:83900"/>
    </ligand>
</feature>
<evidence type="ECO:0000313" key="13">
    <source>
        <dbReference type="EMBL" id="RGU91553.1"/>
    </source>
</evidence>
<dbReference type="InterPro" id="IPR036565">
    <property type="entry name" value="Mur-like_cat_sf"/>
</dbReference>
<dbReference type="PANTHER" id="PTHR23135:SF4">
    <property type="entry name" value="UDP-N-ACETYLMURAMOYL-L-ALANYL-D-GLUTAMATE--2,6-DIAMINOPIMELATE LIGASE MURE HOMOLOG, CHLOROPLASTIC"/>
    <property type="match status" value="1"/>
</dbReference>
<dbReference type="EC" id="6.3.2.-" evidence="8"/>
<keyword evidence="8" id="KW-0460">Magnesium</keyword>
<dbReference type="GO" id="GO:0051301">
    <property type="term" value="P:cell division"/>
    <property type="evidence" value="ECO:0007669"/>
    <property type="project" value="UniProtKB-KW"/>
</dbReference>
<feature type="binding site" evidence="8">
    <location>
        <position position="179"/>
    </location>
    <ligand>
        <name>UDP-N-acetyl-alpha-D-muramoyl-L-alanyl-D-glutamate</name>
        <dbReference type="ChEBI" id="CHEBI:83900"/>
    </ligand>
</feature>
<dbReference type="RefSeq" id="WP_118325199.1">
    <property type="nucleotide sequence ID" value="NZ_DAWEIE010000019.1"/>
</dbReference>
<dbReference type="InterPro" id="IPR035911">
    <property type="entry name" value="MurE/MurF_N"/>
</dbReference>
<dbReference type="AlphaFoldDB" id="A0A395WBU3"/>
<keyword evidence="6 8" id="KW-0131">Cell cycle</keyword>
<comment type="pathway">
    <text evidence="1 8 9">Cell wall biogenesis; peptidoglycan biosynthesis.</text>
</comment>
<feature type="domain" description="Mur ligase C-terminal" evidence="11">
    <location>
        <begin position="323"/>
        <end position="450"/>
    </location>
</feature>
<evidence type="ECO:0000256" key="6">
    <source>
        <dbReference type="ARBA" id="ARBA00023306"/>
    </source>
</evidence>
<comment type="similarity">
    <text evidence="2 8">Belongs to the MurCDEF family. MurE subfamily.</text>
</comment>
<evidence type="ECO:0000256" key="1">
    <source>
        <dbReference type="ARBA" id="ARBA00004752"/>
    </source>
</evidence>
<dbReference type="PANTHER" id="PTHR23135">
    <property type="entry name" value="MUR LIGASE FAMILY MEMBER"/>
    <property type="match status" value="1"/>
</dbReference>
<dbReference type="UniPathway" id="UPA00219"/>
<dbReference type="GO" id="GO:0005737">
    <property type="term" value="C:cytoplasm"/>
    <property type="evidence" value="ECO:0007669"/>
    <property type="project" value="UniProtKB-SubCell"/>
</dbReference>
<dbReference type="InterPro" id="IPR013221">
    <property type="entry name" value="Mur_ligase_cen"/>
</dbReference>
<dbReference type="Gene3D" id="3.40.1190.10">
    <property type="entry name" value="Mur-like, catalytic domain"/>
    <property type="match status" value="1"/>
</dbReference>
<evidence type="ECO:0000259" key="12">
    <source>
        <dbReference type="Pfam" id="PF08245"/>
    </source>
</evidence>
<dbReference type="GO" id="GO:0071555">
    <property type="term" value="P:cell wall organization"/>
    <property type="evidence" value="ECO:0007669"/>
    <property type="project" value="UniProtKB-KW"/>
</dbReference>
<dbReference type="GeneID" id="66578796"/>
<evidence type="ECO:0000256" key="7">
    <source>
        <dbReference type="ARBA" id="ARBA00023316"/>
    </source>
</evidence>
<dbReference type="InterPro" id="IPR036615">
    <property type="entry name" value="Mur_ligase_C_dom_sf"/>
</dbReference>
<dbReference type="Gene3D" id="3.90.190.20">
    <property type="entry name" value="Mur ligase, C-terminal domain"/>
    <property type="match status" value="1"/>
</dbReference>
<comment type="PTM">
    <text evidence="8">Carboxylation is probably crucial for Mg(2+) binding and, consequently, for the gamma-phosphate positioning of ATP.</text>
</comment>
<feature type="binding site" evidence="8">
    <location>
        <position position="177"/>
    </location>
    <ligand>
        <name>UDP-N-acetyl-alpha-D-muramoyl-L-alanyl-D-glutamate</name>
        <dbReference type="ChEBI" id="CHEBI:83900"/>
    </ligand>
</feature>
<dbReference type="Pfam" id="PF02875">
    <property type="entry name" value="Mur_ligase_C"/>
    <property type="match status" value="1"/>
</dbReference>
<keyword evidence="3 8" id="KW-0132">Cell division</keyword>
<dbReference type="GO" id="GO:0000287">
    <property type="term" value="F:magnesium ion binding"/>
    <property type="evidence" value="ECO:0007669"/>
    <property type="project" value="UniProtKB-UniRule"/>
</dbReference>
<comment type="caution">
    <text evidence="13">The sequence shown here is derived from an EMBL/GenBank/DDBJ whole genome shotgun (WGS) entry which is preliminary data.</text>
</comment>
<dbReference type="Proteomes" id="UP000265489">
    <property type="component" value="Unassembled WGS sequence"/>
</dbReference>
<dbReference type="InterPro" id="IPR005761">
    <property type="entry name" value="UDP-N-AcMur-Glu-dNH2Pim_ligase"/>
</dbReference>
<keyword evidence="8" id="KW-0547">Nucleotide-binding</keyword>
<keyword evidence="8" id="KW-0963">Cytoplasm</keyword>
<dbReference type="InterPro" id="IPR004101">
    <property type="entry name" value="Mur_ligase_C"/>
</dbReference>
<evidence type="ECO:0000259" key="11">
    <source>
        <dbReference type="Pfam" id="PF02875"/>
    </source>
</evidence>
<feature type="binding site" evidence="8">
    <location>
        <position position="22"/>
    </location>
    <ligand>
        <name>UDP-N-acetyl-alpha-D-muramoyl-L-alanyl-D-glutamate</name>
        <dbReference type="ChEBI" id="CHEBI:83900"/>
    </ligand>
</feature>
<keyword evidence="4 8" id="KW-0133">Cell shape</keyword>
<feature type="modified residue" description="N6-carboxylysine" evidence="8">
    <location>
        <position position="211"/>
    </location>
</feature>
<dbReference type="NCBIfam" id="NF001126">
    <property type="entry name" value="PRK00139.1-4"/>
    <property type="match status" value="1"/>
</dbReference>
<evidence type="ECO:0000256" key="4">
    <source>
        <dbReference type="ARBA" id="ARBA00022960"/>
    </source>
</evidence>
<keyword evidence="5 8" id="KW-0573">Peptidoglycan synthesis</keyword>
<dbReference type="Pfam" id="PF01225">
    <property type="entry name" value="Mur_ligase"/>
    <property type="match status" value="1"/>
</dbReference>
<organism evidence="13 14">
    <name type="scientific">Holdemanella biformis</name>
    <dbReference type="NCBI Taxonomy" id="1735"/>
    <lineage>
        <taxon>Bacteria</taxon>
        <taxon>Bacillati</taxon>
        <taxon>Bacillota</taxon>
        <taxon>Erysipelotrichia</taxon>
        <taxon>Erysipelotrichales</taxon>
        <taxon>Erysipelotrichaceae</taxon>
        <taxon>Holdemanella</taxon>
    </lineage>
</organism>
<dbReference type="SUPFAM" id="SSF53623">
    <property type="entry name" value="MurD-like peptide ligases, catalytic domain"/>
    <property type="match status" value="1"/>
</dbReference>
<comment type="function">
    <text evidence="8">Catalyzes the addition of an amino acid to the nucleotide precursor UDP-N-acetylmuramoyl-L-alanyl-D-glutamate (UMAG) in the biosynthesis of bacterial cell-wall peptidoglycan.</text>
</comment>
<sequence>MRLSKLFKNAPTVNITGLSFDSRTVRPGNIYFCLPGLTNDGHDFIDSAIKNGAVCIVHSKELLNMAPGAVYIRVEDVNDAMNKVARIFYAKPSDKLKMYGVTGTNGKSTITNIIRDMIDDKTPCGYIGTIAIKYGDIELQPNLTTPDALFLQSKLADMVRVGMKACALEVSSHGLAQHRVDGISFDCAIFTNLTYDHLDFHGTMENYFEAKSLLFKNLVKENGVSVLNRDDEKYEALKDCSKARVVSYGINKEADYRAINIKMSSQGTQFDLVYSGHMYPVKTNLVGNFNVYNLLAAVSALNETGYDLDKIIEKCSHIAQVEGRMERIDCGQPYNVIVDFAHTPDGMEKMMQFGRSITMPGHRLIAVFGSAGKRDVHKRKVFGELADKYCDYIIVTEDDPRDEDPKEIADQIKSGIQNTLHVFVQDRYEAIHQAISSAQEGDTVLLLGKGDESFIYRENGRAPWVGDNVAAKECIQADLG</sequence>
<evidence type="ECO:0000256" key="5">
    <source>
        <dbReference type="ARBA" id="ARBA00022984"/>
    </source>
</evidence>
<comment type="subcellular location">
    <subcellularLocation>
        <location evidence="8 9">Cytoplasm</location>
    </subcellularLocation>
</comment>
<dbReference type="SUPFAM" id="SSF53244">
    <property type="entry name" value="MurD-like peptide ligases, peptide-binding domain"/>
    <property type="match status" value="1"/>
</dbReference>
<evidence type="ECO:0000256" key="3">
    <source>
        <dbReference type="ARBA" id="ARBA00022618"/>
    </source>
</evidence>